<dbReference type="Proteomes" id="UP000324101">
    <property type="component" value="Chromosome"/>
</dbReference>
<dbReference type="InterPro" id="IPR009081">
    <property type="entry name" value="PP-bd_ACP"/>
</dbReference>
<protein>
    <submittedName>
        <fullName evidence="2">Acyl carrier protein</fullName>
    </submittedName>
</protein>
<feature type="domain" description="Carrier" evidence="1">
    <location>
        <begin position="20"/>
        <end position="76"/>
    </location>
</feature>
<gene>
    <name evidence="2" type="ORF">DEJ51_30155</name>
</gene>
<sequence>MNRDEALVLIKNVLTDVVPGADTAAVSQDENFRDRLEMDSLDFLNFIEALSERTGLALPETDYPALNTLDGCADYVASRSSVE</sequence>
<evidence type="ECO:0000313" key="2">
    <source>
        <dbReference type="EMBL" id="QES57890.1"/>
    </source>
</evidence>
<evidence type="ECO:0000259" key="1">
    <source>
        <dbReference type="Pfam" id="PF00550"/>
    </source>
</evidence>
<dbReference type="AlphaFoldDB" id="A0A5P2DTM9"/>
<dbReference type="SUPFAM" id="SSF47336">
    <property type="entry name" value="ACP-like"/>
    <property type="match status" value="1"/>
</dbReference>
<dbReference type="RefSeq" id="WP_030648538.1">
    <property type="nucleotide sequence ID" value="NZ_CP029189.1"/>
</dbReference>
<evidence type="ECO:0000313" key="3">
    <source>
        <dbReference type="Proteomes" id="UP000324101"/>
    </source>
</evidence>
<reference evidence="2 3" key="1">
    <citation type="submission" date="2018-05" db="EMBL/GenBank/DDBJ databases">
        <title>Streptomyces venezuelae.</title>
        <authorList>
            <person name="Kim W."/>
            <person name="Lee N."/>
            <person name="Cho B.-K."/>
        </authorList>
    </citation>
    <scope>NUCLEOTIDE SEQUENCE [LARGE SCALE GENOMIC DNA]</scope>
    <source>
        <strain evidence="2 3">ATCC 21018</strain>
    </source>
</reference>
<proteinExistence type="predicted"/>
<dbReference type="Gene3D" id="1.10.1200.10">
    <property type="entry name" value="ACP-like"/>
    <property type="match status" value="1"/>
</dbReference>
<dbReference type="EMBL" id="CP029189">
    <property type="protein sequence ID" value="QES57890.1"/>
    <property type="molecule type" value="Genomic_DNA"/>
</dbReference>
<dbReference type="GeneID" id="86958351"/>
<name>A0A5P2DTM9_STRVZ</name>
<accession>A0A5P2DTM9</accession>
<organism evidence="2 3">
    <name type="scientific">Streptomyces venezuelae</name>
    <dbReference type="NCBI Taxonomy" id="54571"/>
    <lineage>
        <taxon>Bacteria</taxon>
        <taxon>Bacillati</taxon>
        <taxon>Actinomycetota</taxon>
        <taxon>Actinomycetes</taxon>
        <taxon>Kitasatosporales</taxon>
        <taxon>Streptomycetaceae</taxon>
        <taxon>Streptomyces</taxon>
    </lineage>
</organism>
<dbReference type="OrthoDB" id="9810922at2"/>
<dbReference type="InterPro" id="IPR036736">
    <property type="entry name" value="ACP-like_sf"/>
</dbReference>
<dbReference type="Pfam" id="PF00550">
    <property type="entry name" value="PP-binding"/>
    <property type="match status" value="1"/>
</dbReference>